<dbReference type="SUPFAM" id="SSF117281">
    <property type="entry name" value="Kelch motif"/>
    <property type="match status" value="1"/>
</dbReference>
<evidence type="ECO:0000313" key="4">
    <source>
        <dbReference type="Proteomes" id="UP000694941"/>
    </source>
</evidence>
<dbReference type="GeneID" id="106471954"/>
<evidence type="ECO:0000259" key="3">
    <source>
        <dbReference type="Pfam" id="PF24981"/>
    </source>
</evidence>
<keyword evidence="2" id="KW-0677">Repeat</keyword>
<proteinExistence type="predicted"/>
<evidence type="ECO:0000256" key="2">
    <source>
        <dbReference type="ARBA" id="ARBA00022737"/>
    </source>
</evidence>
<sequence>MSTTRYHVLKNRWEYFGQMPEPRNHHASVFLNSSIYIIGGYDPDSSKSGEMIPTGTTYVLDLTTKEWESKRNMICARAHHGVVTIRGRIYAIGGRDSRGRVVSSMEVYTPEIDAWEMERPMPIPRMGLGAVTYMGFIWVLGGLTSFPENSDYDSPVLDSVLCYDPVTRIWSSRPPLPMAKAYCSAVVAQDKLWVVGGCCVSQSNKNHLVSTGLLDIYNMDCNKWETRAELQIPRHSAGVVAFEAFIYVIGGISSKEWGPVSKTELFMLDDESIRKPKEIPVPLTGVSVIAIPPVEAVLRTKSLSSVIRRIIDH</sequence>
<keyword evidence="4" id="KW-1185">Reference proteome</keyword>
<dbReference type="Gene3D" id="2.120.10.80">
    <property type="entry name" value="Kelch-type beta propeller"/>
    <property type="match status" value="1"/>
</dbReference>
<dbReference type="SMART" id="SM00612">
    <property type="entry name" value="Kelch"/>
    <property type="match status" value="5"/>
</dbReference>
<name>A0ABM1BSW9_LIMPO</name>
<organism evidence="4 5">
    <name type="scientific">Limulus polyphemus</name>
    <name type="common">Atlantic horseshoe crab</name>
    <dbReference type="NCBI Taxonomy" id="6850"/>
    <lineage>
        <taxon>Eukaryota</taxon>
        <taxon>Metazoa</taxon>
        <taxon>Ecdysozoa</taxon>
        <taxon>Arthropoda</taxon>
        <taxon>Chelicerata</taxon>
        <taxon>Merostomata</taxon>
        <taxon>Xiphosura</taxon>
        <taxon>Limulidae</taxon>
        <taxon>Limulus</taxon>
    </lineage>
</organism>
<accession>A0ABM1BSW9</accession>
<keyword evidence="1" id="KW-0880">Kelch repeat</keyword>
<evidence type="ECO:0000256" key="1">
    <source>
        <dbReference type="ARBA" id="ARBA00022441"/>
    </source>
</evidence>
<dbReference type="InterPro" id="IPR056737">
    <property type="entry name" value="Beta-prop_ATRN-MKLN-like"/>
</dbReference>
<dbReference type="RefSeq" id="XP_013788030.2">
    <property type="nucleotide sequence ID" value="XM_013932576.2"/>
</dbReference>
<dbReference type="InterPro" id="IPR006652">
    <property type="entry name" value="Kelch_1"/>
</dbReference>
<dbReference type="InterPro" id="IPR015915">
    <property type="entry name" value="Kelch-typ_b-propeller"/>
</dbReference>
<feature type="domain" description="Attractin/MKLN-like beta-propeller" evidence="3">
    <location>
        <begin position="3"/>
        <end position="254"/>
    </location>
</feature>
<dbReference type="Proteomes" id="UP000694941">
    <property type="component" value="Unplaced"/>
</dbReference>
<protein>
    <submittedName>
        <fullName evidence="5">Alpha-scruin-like isoform X1</fullName>
    </submittedName>
</protein>
<gene>
    <name evidence="5" type="primary">LOC106471954</name>
</gene>
<dbReference type="PANTHER" id="PTHR24412:SF497">
    <property type="entry name" value="KELCH-LIKE PROTEIN 18"/>
    <property type="match status" value="1"/>
</dbReference>
<dbReference type="Pfam" id="PF24981">
    <property type="entry name" value="Beta-prop_ATRN-LZTR1"/>
    <property type="match status" value="1"/>
</dbReference>
<evidence type="ECO:0000313" key="5">
    <source>
        <dbReference type="RefSeq" id="XP_013788030.2"/>
    </source>
</evidence>
<reference evidence="5" key="1">
    <citation type="submission" date="2025-08" db="UniProtKB">
        <authorList>
            <consortium name="RefSeq"/>
        </authorList>
    </citation>
    <scope>IDENTIFICATION</scope>
    <source>
        <tissue evidence="5">Muscle</tissue>
    </source>
</reference>
<dbReference type="PANTHER" id="PTHR24412">
    <property type="entry name" value="KELCH PROTEIN"/>
    <property type="match status" value="1"/>
</dbReference>